<keyword evidence="3" id="KW-0326">Glycosidase</keyword>
<dbReference type="FunFam" id="3.20.20.80:FF:000004">
    <property type="entry name" value="Beta-glucosidase 6-phospho-beta-glucosidase"/>
    <property type="match status" value="1"/>
</dbReference>
<dbReference type="Proteomes" id="UP000255036">
    <property type="component" value="Unassembled WGS sequence"/>
</dbReference>
<dbReference type="RefSeq" id="WP_115480925.1">
    <property type="nucleotide sequence ID" value="NZ_QRCT01000012.1"/>
</dbReference>
<dbReference type="PANTHER" id="PTHR10353:SF136">
    <property type="entry name" value="ARYL-PHOSPHO-BETA-D-GLUCOSIDASE BGLC"/>
    <property type="match status" value="1"/>
</dbReference>
<dbReference type="InterPro" id="IPR001360">
    <property type="entry name" value="Glyco_hydro_1"/>
</dbReference>
<dbReference type="SUPFAM" id="SSF51445">
    <property type="entry name" value="(Trans)glycosidases"/>
    <property type="match status" value="1"/>
</dbReference>
<dbReference type="EMBL" id="QRCT01000012">
    <property type="protein sequence ID" value="RDU24693.1"/>
    <property type="molecule type" value="Genomic_DNA"/>
</dbReference>
<evidence type="ECO:0000256" key="3">
    <source>
        <dbReference type="ARBA" id="ARBA00023295"/>
    </source>
</evidence>
<dbReference type="AlphaFoldDB" id="A0A371AYR6"/>
<dbReference type="GO" id="GO:0008422">
    <property type="term" value="F:beta-glucosidase activity"/>
    <property type="evidence" value="ECO:0007669"/>
    <property type="project" value="TreeGrafter"/>
</dbReference>
<dbReference type="GO" id="GO:0005829">
    <property type="term" value="C:cytosol"/>
    <property type="evidence" value="ECO:0007669"/>
    <property type="project" value="TreeGrafter"/>
</dbReference>
<evidence type="ECO:0000256" key="1">
    <source>
        <dbReference type="ARBA" id="ARBA00010838"/>
    </source>
</evidence>
<dbReference type="GO" id="GO:0016052">
    <property type="term" value="P:carbohydrate catabolic process"/>
    <property type="evidence" value="ECO:0007669"/>
    <property type="project" value="TreeGrafter"/>
</dbReference>
<dbReference type="InterPro" id="IPR033132">
    <property type="entry name" value="GH_1_N_CS"/>
</dbReference>
<protein>
    <submittedName>
        <fullName evidence="5">Glycoside hydrolase family 1 protein</fullName>
    </submittedName>
</protein>
<evidence type="ECO:0000313" key="6">
    <source>
        <dbReference type="Proteomes" id="UP000255036"/>
    </source>
</evidence>
<evidence type="ECO:0000256" key="2">
    <source>
        <dbReference type="ARBA" id="ARBA00022801"/>
    </source>
</evidence>
<reference evidence="5 6" key="1">
    <citation type="submission" date="2018-07" db="EMBL/GenBank/DDBJ databases">
        <title>Anaerosacharophilus polymeroproducens gen. nov. sp. nov., an anaerobic bacterium isolated from salt field.</title>
        <authorList>
            <person name="Kim W."/>
            <person name="Yang S.-H."/>
            <person name="Oh J."/>
            <person name="Lee J.-H."/>
            <person name="Kwon K.K."/>
        </authorList>
    </citation>
    <scope>NUCLEOTIDE SEQUENCE [LARGE SCALE GENOMIC DNA]</scope>
    <source>
        <strain evidence="5 6">MCWD5</strain>
    </source>
</reference>
<dbReference type="OrthoDB" id="2339329at2"/>
<evidence type="ECO:0000256" key="4">
    <source>
        <dbReference type="RuleBase" id="RU003690"/>
    </source>
</evidence>
<dbReference type="PANTHER" id="PTHR10353">
    <property type="entry name" value="GLYCOSYL HYDROLASE"/>
    <property type="match status" value="1"/>
</dbReference>
<comment type="caution">
    <text evidence="5">The sequence shown here is derived from an EMBL/GenBank/DDBJ whole genome shotgun (WGS) entry which is preliminary data.</text>
</comment>
<gene>
    <name evidence="5" type="ORF">DWV06_04285</name>
</gene>
<dbReference type="PROSITE" id="PS00653">
    <property type="entry name" value="GLYCOSYL_HYDROL_F1_2"/>
    <property type="match status" value="1"/>
</dbReference>
<proteinExistence type="inferred from homology"/>
<dbReference type="Pfam" id="PF00232">
    <property type="entry name" value="Glyco_hydro_1"/>
    <property type="match status" value="1"/>
</dbReference>
<keyword evidence="6" id="KW-1185">Reference proteome</keyword>
<dbReference type="InterPro" id="IPR017853">
    <property type="entry name" value="GH"/>
</dbReference>
<dbReference type="PRINTS" id="PR00131">
    <property type="entry name" value="GLHYDRLASE1"/>
</dbReference>
<sequence>MYNKEFPEDFMWGASTSAYQVEGAAFTNGKKPSQQDIINKENYKKRGFATAEIASDHYHHYKEDVALMKEMGFKAYRFSIAWSRVFPDGVGDVNEEGIQFYRDLIDELLANEIEPIVTLYHYDLPWALVEKYNGWLSREVVKDFEYYATYIIEEFKDKVKYWTTINEQSIIVQFWTQKCFIPEELRSNDQLRYQINHHMNLAHAIACKLVHEKVKDGMVGSAIGYAPVYPLTSSPQDAMAAQNAHDLHNAFYLDIYFKGIYTKSAMAYLESKGLAPEIEPGDMELIKEGYSDFLALNYYYSDCVKACPEDDELRFAGVNWTGVKGAMDGHEHQPGFFQMCANPELETSDWDWAIDPTGLEYLLRDIYTRYNKPLMITENGLGAYDTLTEDGRIHDPYRVEYLKNHIKAMKKAMDYGVEVLAYCPWSAIDLLSTSNGIKKRYGFIYVDRTDDDPKECKRIKKDSFYWYKKLIESNGIDFD</sequence>
<keyword evidence="2 5" id="KW-0378">Hydrolase</keyword>
<name>A0A371AYR6_9FIRM</name>
<dbReference type="Gene3D" id="3.20.20.80">
    <property type="entry name" value="Glycosidases"/>
    <property type="match status" value="1"/>
</dbReference>
<evidence type="ECO:0000313" key="5">
    <source>
        <dbReference type="EMBL" id="RDU24693.1"/>
    </source>
</evidence>
<organism evidence="5 6">
    <name type="scientific">Anaerosacchariphilus polymeriproducens</name>
    <dbReference type="NCBI Taxonomy" id="1812858"/>
    <lineage>
        <taxon>Bacteria</taxon>
        <taxon>Bacillati</taxon>
        <taxon>Bacillota</taxon>
        <taxon>Clostridia</taxon>
        <taxon>Lachnospirales</taxon>
        <taxon>Lachnospiraceae</taxon>
        <taxon>Anaerosacchariphilus</taxon>
    </lineage>
</organism>
<comment type="similarity">
    <text evidence="1 4">Belongs to the glycosyl hydrolase 1 family.</text>
</comment>
<accession>A0A371AYR6</accession>